<organism evidence="1 2">
    <name type="scientific">Brucella rhizosphaerae</name>
    <dbReference type="NCBI Taxonomy" id="571254"/>
    <lineage>
        <taxon>Bacteria</taxon>
        <taxon>Pseudomonadati</taxon>
        <taxon>Pseudomonadota</taxon>
        <taxon>Alphaproteobacteria</taxon>
        <taxon>Hyphomicrobiales</taxon>
        <taxon>Brucellaceae</taxon>
        <taxon>Brucella/Ochrobactrum group</taxon>
        <taxon>Brucella</taxon>
    </lineage>
</organism>
<evidence type="ECO:0000313" key="1">
    <source>
        <dbReference type="EMBL" id="OYR09330.1"/>
    </source>
</evidence>
<protein>
    <submittedName>
        <fullName evidence="1">Uncharacterized protein</fullName>
    </submittedName>
</protein>
<evidence type="ECO:0000313" key="2">
    <source>
        <dbReference type="Proteomes" id="UP000216345"/>
    </source>
</evidence>
<gene>
    <name evidence="1" type="ORF">CEV32_1759</name>
</gene>
<reference evidence="1 2" key="1">
    <citation type="submission" date="2017-07" db="EMBL/GenBank/DDBJ databases">
        <title>Phylogenetic study on the rhizospheric bacterium Ochrobactrum sp. A44.</title>
        <authorList>
            <person name="Krzyzanowska D.M."/>
            <person name="Ossowicki A."/>
            <person name="Rajewska M."/>
            <person name="Maciag T."/>
            <person name="Kaczynski Z."/>
            <person name="Czerwicka M."/>
            <person name="Jafra S."/>
        </authorList>
    </citation>
    <scope>NUCLEOTIDE SEQUENCE [LARGE SCALE GENOMIC DNA]</scope>
    <source>
        <strain evidence="1 2">PR17</strain>
    </source>
</reference>
<proteinExistence type="predicted"/>
<dbReference type="AlphaFoldDB" id="A0A256F3M1"/>
<comment type="caution">
    <text evidence="1">The sequence shown here is derived from an EMBL/GenBank/DDBJ whole genome shotgun (WGS) entry which is preliminary data.</text>
</comment>
<accession>A0A256F3M1</accession>
<dbReference type="Proteomes" id="UP000216345">
    <property type="component" value="Unassembled WGS sequence"/>
</dbReference>
<name>A0A256F3M1_9HYPH</name>
<keyword evidence="2" id="KW-1185">Reference proteome</keyword>
<sequence length="42" mass="4816">MIFKHYSTQNQFPLLLEMLKGWDRSGVCQMVAGFVVFVPIIA</sequence>
<dbReference type="EMBL" id="NNRK01000034">
    <property type="protein sequence ID" value="OYR09330.1"/>
    <property type="molecule type" value="Genomic_DNA"/>
</dbReference>